<evidence type="ECO:0000256" key="5">
    <source>
        <dbReference type="ARBA" id="ARBA00022679"/>
    </source>
</evidence>
<keyword evidence="8" id="KW-0012">Acyltransferase</keyword>
<dbReference type="PANTHER" id="PTHR39453">
    <property type="entry name" value="PHOSPHATE PROPANOYLTRANSFERASE"/>
    <property type="match status" value="1"/>
</dbReference>
<evidence type="ECO:0000256" key="2">
    <source>
        <dbReference type="ARBA" id="ARBA00007342"/>
    </source>
</evidence>
<dbReference type="InterPro" id="IPR008300">
    <property type="entry name" value="PTAC"/>
</dbReference>
<evidence type="ECO:0000256" key="6">
    <source>
        <dbReference type="ARBA" id="ARBA00022723"/>
    </source>
</evidence>
<reference evidence="12 13" key="1">
    <citation type="journal article" date="2016" name="Nat. Commun.">
        <title>Thousands of microbial genomes shed light on interconnected biogeochemical processes in an aquifer system.</title>
        <authorList>
            <person name="Anantharaman K."/>
            <person name="Brown C.T."/>
            <person name="Hug L.A."/>
            <person name="Sharon I."/>
            <person name="Castelle C.J."/>
            <person name="Probst A.J."/>
            <person name="Thomas B.C."/>
            <person name="Singh A."/>
            <person name="Wilkins M.J."/>
            <person name="Karaoz U."/>
            <person name="Brodie E.L."/>
            <person name="Williams K.H."/>
            <person name="Hubbard S.S."/>
            <person name="Banfield J.F."/>
        </authorList>
    </citation>
    <scope>NUCLEOTIDE SEQUENCE [LARGE SCALE GENOMIC DNA]</scope>
</reference>
<evidence type="ECO:0000256" key="7">
    <source>
        <dbReference type="ARBA" id="ARBA00022833"/>
    </source>
</evidence>
<evidence type="ECO:0000256" key="4">
    <source>
        <dbReference type="ARBA" id="ARBA00020837"/>
    </source>
</evidence>
<comment type="caution">
    <text evidence="12">The sequence shown here is derived from an EMBL/GenBank/DDBJ whole genome shotgun (WGS) entry which is preliminary data.</text>
</comment>
<evidence type="ECO:0000313" key="12">
    <source>
        <dbReference type="EMBL" id="OGY94265.1"/>
    </source>
</evidence>
<evidence type="ECO:0000256" key="9">
    <source>
        <dbReference type="ARBA" id="ARBA00030044"/>
    </source>
</evidence>
<name>A0A1G2BYK9_9BACT</name>
<evidence type="ECO:0000256" key="1">
    <source>
        <dbReference type="ARBA" id="ARBA00001947"/>
    </source>
</evidence>
<dbReference type="PANTHER" id="PTHR39453:SF1">
    <property type="entry name" value="PHOSPHATE PROPANOYLTRANSFERASE"/>
    <property type="match status" value="1"/>
</dbReference>
<keyword evidence="5" id="KW-0808">Transferase</keyword>
<dbReference type="GO" id="GO:0046872">
    <property type="term" value="F:metal ion binding"/>
    <property type="evidence" value="ECO:0007669"/>
    <property type="project" value="UniProtKB-KW"/>
</dbReference>
<proteinExistence type="inferred from homology"/>
<evidence type="ECO:0000256" key="3">
    <source>
        <dbReference type="ARBA" id="ARBA00012206"/>
    </source>
</evidence>
<dbReference type="EC" id="2.3.1.222" evidence="3"/>
<comment type="similarity">
    <text evidence="2">Belongs to the PduL family.</text>
</comment>
<dbReference type="AlphaFoldDB" id="A0A1G2BYK9"/>
<sequence length="188" mass="20405">MKRIKAEISARHLHISRKHLDKLFGSAYQLKPIKDLSQPGEFASEEKVEVTGPKGKLSMRIVGPVRPQTQVELALTDARILGVKPAIRVSGDLAGSPGGLTLKGPRGSVKLNEGIIVPQRHLHISLADAKKWHIKNGQKLKALIKGPRSLELREIVARVGNYSTAIHLDTDEGNAAGLLTCSIIDLDI</sequence>
<comment type="cofactor">
    <cofactor evidence="1">
        <name>Zn(2+)</name>
        <dbReference type="ChEBI" id="CHEBI:29105"/>
    </cofactor>
</comment>
<evidence type="ECO:0000256" key="11">
    <source>
        <dbReference type="ARBA" id="ARBA00033077"/>
    </source>
</evidence>
<keyword evidence="6" id="KW-0479">Metal-binding</keyword>
<dbReference type="GO" id="GO:0016747">
    <property type="term" value="F:acyltransferase activity, transferring groups other than amino-acyl groups"/>
    <property type="evidence" value="ECO:0007669"/>
    <property type="project" value="InterPro"/>
</dbReference>
<dbReference type="Proteomes" id="UP000177626">
    <property type="component" value="Unassembled WGS sequence"/>
</dbReference>
<dbReference type="Pfam" id="PF06130">
    <property type="entry name" value="PTAC"/>
    <property type="match status" value="1"/>
</dbReference>
<evidence type="ECO:0000256" key="8">
    <source>
        <dbReference type="ARBA" id="ARBA00023315"/>
    </source>
</evidence>
<evidence type="ECO:0000256" key="10">
    <source>
        <dbReference type="ARBA" id="ARBA00030939"/>
    </source>
</evidence>
<dbReference type="EMBL" id="MHKQ01000010">
    <property type="protein sequence ID" value="OGY94265.1"/>
    <property type="molecule type" value="Genomic_DNA"/>
</dbReference>
<evidence type="ECO:0000313" key="13">
    <source>
        <dbReference type="Proteomes" id="UP000177626"/>
    </source>
</evidence>
<protein>
    <recommendedName>
        <fullName evidence="4">Phosphate propanoyltransferase</fullName>
        <ecNumber evidence="3">2.3.1.222</ecNumber>
    </recommendedName>
    <alternativeName>
        <fullName evidence="10">Phosphate acyltransferase PduL</fullName>
    </alternativeName>
    <alternativeName>
        <fullName evidence="9">Phosphotransacylase PduL</fullName>
    </alternativeName>
    <alternativeName>
        <fullName evidence="11">Propanediol utilization protein PduL</fullName>
    </alternativeName>
</protein>
<accession>A0A1G2BYK9</accession>
<keyword evidence="7" id="KW-0862">Zinc</keyword>
<organism evidence="12 13">
    <name type="scientific">Candidatus Komeilibacteria bacterium RIFOXYC1_FULL_37_11</name>
    <dbReference type="NCBI Taxonomy" id="1798555"/>
    <lineage>
        <taxon>Bacteria</taxon>
        <taxon>Candidatus Komeiliibacteriota</taxon>
    </lineage>
</organism>
<gene>
    <name evidence="12" type="ORF">A2406_02080</name>
</gene>